<dbReference type="Pfam" id="PF00566">
    <property type="entry name" value="RabGAP-TBC"/>
    <property type="match status" value="1"/>
</dbReference>
<feature type="compositionally biased region" description="Basic and acidic residues" evidence="1">
    <location>
        <begin position="512"/>
        <end position="526"/>
    </location>
</feature>
<organism evidence="3 4">
    <name type="scientific">Paragonimus westermani</name>
    <dbReference type="NCBI Taxonomy" id="34504"/>
    <lineage>
        <taxon>Eukaryota</taxon>
        <taxon>Metazoa</taxon>
        <taxon>Spiralia</taxon>
        <taxon>Lophotrochozoa</taxon>
        <taxon>Platyhelminthes</taxon>
        <taxon>Trematoda</taxon>
        <taxon>Digenea</taxon>
        <taxon>Plagiorchiida</taxon>
        <taxon>Troglotremata</taxon>
        <taxon>Troglotrematidae</taxon>
        <taxon>Paragonimus</taxon>
    </lineage>
</organism>
<dbReference type="SUPFAM" id="SSF47923">
    <property type="entry name" value="Ypt/Rab-GAP domain of gyp1p"/>
    <property type="match status" value="2"/>
</dbReference>
<comment type="caution">
    <text evidence="3">The sequence shown here is derived from an EMBL/GenBank/DDBJ whole genome shotgun (WGS) entry which is preliminary data.</text>
</comment>
<gene>
    <name evidence="3" type="ORF">P879_00392</name>
</gene>
<evidence type="ECO:0000313" key="4">
    <source>
        <dbReference type="Proteomes" id="UP000699462"/>
    </source>
</evidence>
<feature type="compositionally biased region" description="Polar residues" evidence="1">
    <location>
        <begin position="496"/>
        <end position="511"/>
    </location>
</feature>
<sequence>MLVDAETSEPDSRSRRGPGIYRHSQLELETCQQQAVDHVSHVRKRMTHLKPSLTPGLGTRRVIQSNVVPDTRLKFGMEPRAGDEAFHEWHEAVRLMARLGDGLPNFVRRRVWSALADRQLTKQHVDWTYVVSLAFTEGAHAGDENLGCQIVKDLHRTGCEQFGSEKDKAALQQVLLAYARWNKRVGYCQGFNVIAATILDVTNRDEKEAFKIMVYLIDYVLPESYFAQNLQALSVDIAVFRHLLQTRLPRLAAHLDRLQYKAALEINERLGRPAIDASEFIAGRAQGLYEPPLMNVYAIQWFLTLFTACLAPDAILRIWDSILLEGSEVVLRTAVVIMEFLASRLLKLKSADQFYGTMSELLTEFQEGRIVSTRELLFEIYQLAPFPYPNLKELREKFMYNVAPLVRASLPKMSMSSRLSCESVTGSRFRLISRFKFGQKETPGDVAQVVVARSSKAGKKQYTEKSSERKSTTAVKLQRNLQSIVSLSPVECEDTCQPSKDQVQRSTAISNEQEKDEFPDSSHKIDRPLMTECEPKRDLQTGAVTVVSSPDDKIMATHSIAELHPQDQVHANWPGKPTNLTGSTGPAENTPIDSKRRSHSLSPRYTTAGSDVIQLEPDAVGRTPVSKPSLQPPLTHRPSMTASLTELKSQYRRQLAQQRQTTLQQPSLWTSHDPMDPPLFNTVWITAVLPQKKETKSMEFSKSVELAAINTIGPCLEENQEPLDCKASSDEDVFLNERATVHSEPVDSTMPMCISPSEVTHVELDLIGAVHSWQAKAVWSSEPTNLEFVESDGVKDGGSSGLCANQSPQDLTKSKAVAGTVANANRKPKLWELAERASTKYINMPDPALMGTEETTSDKSTSFHSARSHATYLGQQIALGNVCCDSAHLDQSQEDSLVKGTCGSLRRMDFTRKLKEEKRFPEKYIEAASTIPFCISIPPQTFKKPPWGDASSMFVPRKLRLPSGQFASLPTSQGIGFRLPLSPKRQQFGAQFGLYKTTSYTSAGLSSTFSDRVQFVGLARHALTRHSLNCA</sequence>
<dbReference type="AlphaFoldDB" id="A0A8T0DTL7"/>
<dbReference type="Gene3D" id="1.10.472.80">
    <property type="entry name" value="Ypt/Rab-GAP domain of gyp1p, domain 3"/>
    <property type="match status" value="1"/>
</dbReference>
<dbReference type="PANTHER" id="PTHR13399">
    <property type="entry name" value="TRANSLOCON-ASSOCIATED PROTEIN TRAP , GAMMA SUBUNIT"/>
    <property type="match status" value="1"/>
</dbReference>
<keyword evidence="4" id="KW-1185">Reference proteome</keyword>
<dbReference type="Proteomes" id="UP000699462">
    <property type="component" value="Unassembled WGS sequence"/>
</dbReference>
<name>A0A8T0DTL7_9TREM</name>
<feature type="compositionally biased region" description="Polar residues" evidence="1">
    <location>
        <begin position="578"/>
        <end position="587"/>
    </location>
</feature>
<protein>
    <recommendedName>
        <fullName evidence="2">Rab-GAP TBC domain-containing protein</fullName>
    </recommendedName>
</protein>
<feature type="region of interest" description="Disordered" evidence="1">
    <location>
        <begin position="567"/>
        <end position="607"/>
    </location>
</feature>
<dbReference type="PANTHER" id="PTHR13399:SF2">
    <property type="entry name" value="TRANSLOCON-ASSOCIATED PROTEIN SUBUNIT GAMMA"/>
    <property type="match status" value="1"/>
</dbReference>
<dbReference type="SMART" id="SM00164">
    <property type="entry name" value="TBC"/>
    <property type="match status" value="1"/>
</dbReference>
<dbReference type="EMBL" id="JTDF01000813">
    <property type="protein sequence ID" value="KAF8570930.1"/>
    <property type="molecule type" value="Genomic_DNA"/>
</dbReference>
<feature type="domain" description="Rab-GAP TBC" evidence="2">
    <location>
        <begin position="102"/>
        <end position="326"/>
    </location>
</feature>
<dbReference type="InterPro" id="IPR035969">
    <property type="entry name" value="Rab-GAP_TBC_sf"/>
</dbReference>
<feature type="region of interest" description="Disordered" evidence="1">
    <location>
        <begin position="495"/>
        <end position="526"/>
    </location>
</feature>
<dbReference type="GO" id="GO:0005783">
    <property type="term" value="C:endoplasmic reticulum"/>
    <property type="evidence" value="ECO:0007669"/>
    <property type="project" value="TreeGrafter"/>
</dbReference>
<evidence type="ECO:0000259" key="2">
    <source>
        <dbReference type="PROSITE" id="PS50086"/>
    </source>
</evidence>
<dbReference type="OrthoDB" id="289721at2759"/>
<evidence type="ECO:0000256" key="1">
    <source>
        <dbReference type="SAM" id="MobiDB-lite"/>
    </source>
</evidence>
<dbReference type="Pfam" id="PF23436">
    <property type="entry name" value="RabGap-TBC_2"/>
    <property type="match status" value="1"/>
</dbReference>
<dbReference type="Gene3D" id="1.10.8.270">
    <property type="entry name" value="putative rabgap domain of human tbc1 domain family member 14 like domains"/>
    <property type="match status" value="1"/>
</dbReference>
<accession>A0A8T0DTL7</accession>
<dbReference type="PROSITE" id="PS50086">
    <property type="entry name" value="TBC_RABGAP"/>
    <property type="match status" value="1"/>
</dbReference>
<reference evidence="3 4" key="1">
    <citation type="submission" date="2019-07" db="EMBL/GenBank/DDBJ databases">
        <title>Annotation for the trematode Paragonimus westermani.</title>
        <authorList>
            <person name="Choi Y.-J."/>
        </authorList>
    </citation>
    <scope>NUCLEOTIDE SEQUENCE [LARGE SCALE GENOMIC DNA]</scope>
    <source>
        <strain evidence="3">180907_Pwestermani</strain>
    </source>
</reference>
<proteinExistence type="predicted"/>
<dbReference type="InterPro" id="IPR000195">
    <property type="entry name" value="Rab-GAP-TBC_dom"/>
</dbReference>
<evidence type="ECO:0000313" key="3">
    <source>
        <dbReference type="EMBL" id="KAF8570930.1"/>
    </source>
</evidence>